<feature type="compositionally biased region" description="Acidic residues" evidence="1">
    <location>
        <begin position="916"/>
        <end position="927"/>
    </location>
</feature>
<dbReference type="GeneID" id="39584792"/>
<accession>A0A427Y9F3</accession>
<dbReference type="OrthoDB" id="10690905at2759"/>
<dbReference type="AlphaFoldDB" id="A0A427Y9F3"/>
<evidence type="ECO:0000313" key="2">
    <source>
        <dbReference type="EMBL" id="RSH87733.1"/>
    </source>
</evidence>
<dbReference type="RefSeq" id="XP_028479941.1">
    <property type="nucleotide sequence ID" value="XM_028616084.1"/>
</dbReference>
<keyword evidence="3" id="KW-1185">Reference proteome</keyword>
<dbReference type="STRING" id="105984.A0A427Y9F3"/>
<sequence>MAAGPSTCDLRADLSTFAADAVGSPILPDDTNLDRNVQNVVSLTLPSGHSAWDWNAMPHQHCEKGSHPCRGPRHEELRRKSPFPHFFLEGNLVVCKAFWPSHLCMSCFIDERMLIEVHANHLELSLKISKQRDLRHFQESQGLGRKGNHKDYVEATADDSLEDFEVPWPFPTPEQVYQLPLLRGVIAESIFWSPGLHAEIERFVVTGDIEVNPEVFAATDLELIAPVERIPAAFQPFNCFHDRMVRMKMSVDIEHPLFELKDEDDEGGDAKVSTFPFHHPLELQLIPAAENIGKVRTHPLTVQFVETAISVNHDETLPAKHREMLLAVLEKLIRALKPINSAYWNASSPTLSIAARTQAVEDSTKLEELFNPTVVDLNGWAPYVDAGVEYATPPDLQVISEGYIKALTFQERVLDHLYPYVATFVALTKEYETTCDGVTFLRNDDGFPTVWWATNTSTHDTLLFALAVFKHAMAACDRMRIPTEGFPPLTVIFVWCHHFAKWGYKDQLTGLKFGFTGPHDVLAPTLLAHSIHRVAFATGFLTPYPSSLDEFDPSRMTVRVELRQANFLVRTMRLPSLLALVRGARDDCQRIVDRVVDVLDLERVELVKEFSLVPATAEAYRLNGTSSYERIVLFPDAPREVSFDELWAICRAKKIRCDYSRQEMVELLEEKSVPNAHAMSISTMLKLGKETGAFSGKGIPFPILLRKLEDHFAGSLDKAAYLKEDGTALASPTTFASIDDYVDVDEFVKSVPPADIAGCSAKGKGPLCVAAGIRNTYNTNDMVWMLARAEAKPVSDYKDWPRKKLIARLQEVDLFGKSRQIGPDKLKVLLGLDHNKKLPVHYYAEGKGLRAKESEDEQDEDEDDEPKLKAPAKGKGKAKAKPKPKPNPKQKQTRKRKAKTPESESQPDAVLSAADDSSEEYAGDDSEQGSGRRLQGRTLQSVELGLGSTRGFMFVHAGLDTKYVFTGVTSSLPVARASSCQDPL</sequence>
<feature type="compositionally biased region" description="Basic residues" evidence="1">
    <location>
        <begin position="870"/>
        <end position="898"/>
    </location>
</feature>
<name>A0A427Y9F3_9TREE</name>
<proteinExistence type="predicted"/>
<reference evidence="2 3" key="1">
    <citation type="submission" date="2018-11" db="EMBL/GenBank/DDBJ databases">
        <title>Genome sequence of Apiotrichum porosum DSM 27194.</title>
        <authorList>
            <person name="Aliyu H."/>
            <person name="Gorte O."/>
            <person name="Ochsenreither K."/>
        </authorList>
    </citation>
    <scope>NUCLEOTIDE SEQUENCE [LARGE SCALE GENOMIC DNA]</scope>
    <source>
        <strain evidence="2 3">DSM 27194</strain>
    </source>
</reference>
<comment type="caution">
    <text evidence="2">The sequence shown here is derived from an EMBL/GenBank/DDBJ whole genome shotgun (WGS) entry which is preliminary data.</text>
</comment>
<organism evidence="2 3">
    <name type="scientific">Apiotrichum porosum</name>
    <dbReference type="NCBI Taxonomy" id="105984"/>
    <lineage>
        <taxon>Eukaryota</taxon>
        <taxon>Fungi</taxon>
        <taxon>Dikarya</taxon>
        <taxon>Basidiomycota</taxon>
        <taxon>Agaricomycotina</taxon>
        <taxon>Tremellomycetes</taxon>
        <taxon>Trichosporonales</taxon>
        <taxon>Trichosporonaceae</taxon>
        <taxon>Apiotrichum</taxon>
    </lineage>
</organism>
<feature type="region of interest" description="Disordered" evidence="1">
    <location>
        <begin position="848"/>
        <end position="936"/>
    </location>
</feature>
<dbReference type="EMBL" id="RSCE01000001">
    <property type="protein sequence ID" value="RSH87733.1"/>
    <property type="molecule type" value="Genomic_DNA"/>
</dbReference>
<dbReference type="Proteomes" id="UP000279236">
    <property type="component" value="Unassembled WGS sequence"/>
</dbReference>
<protein>
    <submittedName>
        <fullName evidence="2">Uncharacterized protein</fullName>
    </submittedName>
</protein>
<evidence type="ECO:0000256" key="1">
    <source>
        <dbReference type="SAM" id="MobiDB-lite"/>
    </source>
</evidence>
<feature type="compositionally biased region" description="Acidic residues" evidence="1">
    <location>
        <begin position="854"/>
        <end position="865"/>
    </location>
</feature>
<gene>
    <name evidence="2" type="ORF">EHS24_000249</name>
</gene>
<evidence type="ECO:0000313" key="3">
    <source>
        <dbReference type="Proteomes" id="UP000279236"/>
    </source>
</evidence>